<evidence type="ECO:0000256" key="2">
    <source>
        <dbReference type="ARBA" id="ARBA00022825"/>
    </source>
</evidence>
<dbReference type="PANTHER" id="PTHR42776:SF27">
    <property type="entry name" value="DIPEPTIDYL PEPTIDASE FAMILY MEMBER 6"/>
    <property type="match status" value="1"/>
</dbReference>
<dbReference type="SUPFAM" id="SSF69304">
    <property type="entry name" value="Tricorn protease N-terminal domain"/>
    <property type="match status" value="1"/>
</dbReference>
<evidence type="ECO:0000313" key="4">
    <source>
        <dbReference type="EMBL" id="GAA3566005.1"/>
    </source>
</evidence>
<keyword evidence="2" id="KW-0645">Protease</keyword>
<dbReference type="EMBL" id="BAAAZN010000013">
    <property type="protein sequence ID" value="GAA3566005.1"/>
    <property type="molecule type" value="Genomic_DNA"/>
</dbReference>
<protein>
    <recommendedName>
        <fullName evidence="3">Peptidase S9 prolyl oligopeptidase catalytic domain-containing protein</fullName>
    </recommendedName>
</protein>
<name>A0ABP6XEI1_9PSEU</name>
<dbReference type="InterPro" id="IPR001375">
    <property type="entry name" value="Peptidase_S9_cat"/>
</dbReference>
<reference evidence="5" key="1">
    <citation type="journal article" date="2019" name="Int. J. Syst. Evol. Microbiol.">
        <title>The Global Catalogue of Microorganisms (GCM) 10K type strain sequencing project: providing services to taxonomists for standard genome sequencing and annotation.</title>
        <authorList>
            <consortium name="The Broad Institute Genomics Platform"/>
            <consortium name="The Broad Institute Genome Sequencing Center for Infectious Disease"/>
            <person name="Wu L."/>
            <person name="Ma J."/>
        </authorList>
    </citation>
    <scope>NUCLEOTIDE SEQUENCE [LARGE SCALE GENOMIC DNA]</scope>
    <source>
        <strain evidence="5">JCM 16898</strain>
    </source>
</reference>
<evidence type="ECO:0000259" key="3">
    <source>
        <dbReference type="Pfam" id="PF00326"/>
    </source>
</evidence>
<dbReference type="Pfam" id="PF07676">
    <property type="entry name" value="PD40"/>
    <property type="match status" value="1"/>
</dbReference>
<keyword evidence="5" id="KW-1185">Reference proteome</keyword>
<evidence type="ECO:0000256" key="1">
    <source>
        <dbReference type="ARBA" id="ARBA00022801"/>
    </source>
</evidence>
<feature type="domain" description="Peptidase S9 prolyl oligopeptidase catalytic" evidence="3">
    <location>
        <begin position="411"/>
        <end position="614"/>
    </location>
</feature>
<dbReference type="SUPFAM" id="SSF53474">
    <property type="entry name" value="alpha/beta-Hydrolases"/>
    <property type="match status" value="1"/>
</dbReference>
<comment type="caution">
    <text evidence="4">The sequence shown here is derived from an EMBL/GenBank/DDBJ whole genome shotgun (WGS) entry which is preliminary data.</text>
</comment>
<dbReference type="Proteomes" id="UP001500689">
    <property type="component" value="Unassembled WGS sequence"/>
</dbReference>
<dbReference type="Pfam" id="PF00326">
    <property type="entry name" value="Peptidase_S9"/>
    <property type="match status" value="1"/>
</dbReference>
<dbReference type="Gene3D" id="3.40.50.1820">
    <property type="entry name" value="alpha/beta hydrolase"/>
    <property type="match status" value="1"/>
</dbReference>
<sequence length="614" mass="65457">MTAELIVDGRIPQTPALAPDGRTVCYVLTPASRSGAHLDTELWLVGDDGSRRLTEGTATESQPHWSPDGATLFFLSDRSDRGTPQLQRCTPTDGVVSTLTSWPAGIADHLPLADSTTAVLLAEDAVVRDPVVVGEDEPAARIRLLDLRSGHLSTPDVFAGRHVTEVRQRPDGGPLAVLTQARADQDCGPCTVHLHLFDPKTGAVGDLGPVEPDAHALTWWLAPDGWHLGYLALTPPLLQAGLAVFDLALSTGLRTNRTAGFSRCPVELQETDGAPLVLFAEGLRTTVARLDPTGPTTLVEHPGLLSGLSVSGAQLAVVAGTRYEGANVHIGPIGGPLRRVTDTRPELRDVTFGQQRPLSHRGADGLELDGLLVLPTGKRAAEGPFPTVVAPHGGPYGRYADNCQLFWYPSAQWLAAGGYAVFLPNPRGGQGHGHEFAACVAGRVGQEEWTDILTGVDRLVAEGIADPDRLGIAGWSHGGFLAEWAVGHTGRFRAALAGAGVADWGMLAATGENGRFESALGGSTGWSGIGPHPHDALSPVSYASRIRTPMLLLHGADDTNVPLGQSDYFHRALQHFGVEHEYVIYPGEGHSIRERGHQLDVLRRTRAWFDRWLG</sequence>
<dbReference type="InterPro" id="IPR011042">
    <property type="entry name" value="6-blade_b-propeller_TolB-like"/>
</dbReference>
<dbReference type="PANTHER" id="PTHR42776">
    <property type="entry name" value="SERINE PEPTIDASE S9 FAMILY MEMBER"/>
    <property type="match status" value="1"/>
</dbReference>
<proteinExistence type="predicted"/>
<organism evidence="4 5">
    <name type="scientific">Amycolatopsis ultiminotia</name>
    <dbReference type="NCBI Taxonomy" id="543629"/>
    <lineage>
        <taxon>Bacteria</taxon>
        <taxon>Bacillati</taxon>
        <taxon>Actinomycetota</taxon>
        <taxon>Actinomycetes</taxon>
        <taxon>Pseudonocardiales</taxon>
        <taxon>Pseudonocardiaceae</taxon>
        <taxon>Amycolatopsis</taxon>
    </lineage>
</organism>
<dbReference type="InterPro" id="IPR011659">
    <property type="entry name" value="WD40"/>
</dbReference>
<dbReference type="Gene3D" id="2.120.10.30">
    <property type="entry name" value="TolB, C-terminal domain"/>
    <property type="match status" value="1"/>
</dbReference>
<keyword evidence="1" id="KW-0378">Hydrolase</keyword>
<keyword evidence="2" id="KW-0720">Serine protease</keyword>
<gene>
    <name evidence="4" type="ORF">GCM10022222_57260</name>
</gene>
<dbReference type="InterPro" id="IPR029058">
    <property type="entry name" value="AB_hydrolase_fold"/>
</dbReference>
<accession>A0ABP6XEI1</accession>
<evidence type="ECO:0000313" key="5">
    <source>
        <dbReference type="Proteomes" id="UP001500689"/>
    </source>
</evidence>